<dbReference type="GO" id="GO:0008270">
    <property type="term" value="F:zinc ion binding"/>
    <property type="evidence" value="ECO:0007669"/>
    <property type="project" value="InterPro"/>
</dbReference>
<evidence type="ECO:0000313" key="11">
    <source>
        <dbReference type="EMBL" id="SPO04256.1"/>
    </source>
</evidence>
<proteinExistence type="predicted"/>
<feature type="compositionally biased region" description="Polar residues" evidence="9">
    <location>
        <begin position="794"/>
        <end position="806"/>
    </location>
</feature>
<evidence type="ECO:0000256" key="4">
    <source>
        <dbReference type="ARBA" id="ARBA00023015"/>
    </source>
</evidence>
<dbReference type="GO" id="GO:0043565">
    <property type="term" value="F:sequence-specific DNA binding"/>
    <property type="evidence" value="ECO:0007669"/>
    <property type="project" value="TreeGrafter"/>
</dbReference>
<evidence type="ECO:0000256" key="3">
    <source>
        <dbReference type="ARBA" id="ARBA00022833"/>
    </source>
</evidence>
<evidence type="ECO:0000256" key="1">
    <source>
        <dbReference type="ARBA" id="ARBA00004123"/>
    </source>
</evidence>
<dbReference type="SUPFAM" id="SSF57701">
    <property type="entry name" value="Zn2/Cys6 DNA-binding domain"/>
    <property type="match status" value="1"/>
</dbReference>
<keyword evidence="6" id="KW-0804">Transcription</keyword>
<evidence type="ECO:0000256" key="9">
    <source>
        <dbReference type="SAM" id="MobiDB-lite"/>
    </source>
</evidence>
<dbReference type="Gene3D" id="4.10.240.10">
    <property type="entry name" value="Zn(2)-C6 fungal-type DNA-binding domain"/>
    <property type="match status" value="1"/>
</dbReference>
<gene>
    <name evidence="11" type="ORF">DNG_06939</name>
</gene>
<dbReference type="SMART" id="SM00066">
    <property type="entry name" value="GAL4"/>
    <property type="match status" value="1"/>
</dbReference>
<dbReference type="CDD" id="cd12148">
    <property type="entry name" value="fungal_TF_MHR"/>
    <property type="match status" value="1"/>
</dbReference>
<feature type="region of interest" description="Disordered" evidence="9">
    <location>
        <begin position="636"/>
        <end position="658"/>
    </location>
</feature>
<dbReference type="PROSITE" id="PS00463">
    <property type="entry name" value="ZN2_CY6_FUNGAL_1"/>
    <property type="match status" value="1"/>
</dbReference>
<keyword evidence="3" id="KW-0862">Zinc</keyword>
<dbReference type="PANTHER" id="PTHR47782">
    <property type="entry name" value="ZN(II)2CYS6 TRANSCRIPTION FACTOR (EUROFUNG)-RELATED"/>
    <property type="match status" value="1"/>
</dbReference>
<evidence type="ECO:0000313" key="12">
    <source>
        <dbReference type="Proteomes" id="UP001187682"/>
    </source>
</evidence>
<keyword evidence="2" id="KW-0479">Metal-binding</keyword>
<sequence>MLEAHELMDPAAIFQQQAFLGPAPVPPQQTPPRVSRRPAPNRGRGDSSETDGSSHRVAHTLTACCRCRQRKTRCDPSLPRCLPCERSGSICEYYDTTKGKKIGRHYVIKLQDRVRQLEAEMRALTEEEGDFSHNRDELVRRGGLVRLSGGDESLRYLGPSSGIAMSRLLMEEAKVFTDSKHISELIPEVRARREKRKQSVVMTGTGTGTMGAAPRRKSTYPMFSEHAAPNLPSRQVVDRLVEVFCQRGQILWPVLHEKQLAKDLEDVYAGSDDPYKNYVVRMVIAISLHKLEAQYAGLADSYYLAAMQLFEEVIRPRDLKSLQCLILIGQYSLLTPARMAIYFVLGLATRICLATGLCFERTISAAHDQGLESALTLDLRRRLSWIIMSMEFGLSQAMGRPNGFGQTHDEIDVGFFSALPDENITEDGLLPGPESEAKLVAIHHFRMMMIDAEIRRELYEPHGTGPSDDSHPWFAHMEQKIEAWLEGSPQKLDWCKQWFTSRYYQLRIFLFRPSPQVTQPSPSAAEKCYDGAAYIIKVSKQQMEKGAVDVTWIFLLNLYMSLNILLWSVSYPNIREAHQREEVEELVDVTLDMLEQCTDRWPGTEPAANLYSVLSRACLQVYDSPPAARANADLSAFSTPAPFPDPNEPPSSTETTPVAAVASQRGNFSVPPQFGYVFQQQAGAVDPAFSFANTFSQQGPVGPLGPTFRSNSIFFNPPSTDGSGGRRFSHFAPDFAAESTGDDATPPATTTPNATAATPPSVVDVSSMPTPPDSVNLSAVSPAAPPASTPIMSQQQTPSSMNSTPMTLPASPQPMHSSPAFPPSSQPPPQQQQPLPSDWYNPPFTAPFSFPTSNPFFPPTSGAAGTQQVPYASPTPLGGPLVSPFGGGFDGMGMNVDMYARQGSLSQGQQTELMQTLESAGVGEIDALLSLGGQGNVWV</sequence>
<dbReference type="GO" id="GO:0005634">
    <property type="term" value="C:nucleus"/>
    <property type="evidence" value="ECO:0007669"/>
    <property type="project" value="UniProtKB-SubCell"/>
</dbReference>
<dbReference type="GO" id="GO:0045944">
    <property type="term" value="P:positive regulation of transcription by RNA polymerase II"/>
    <property type="evidence" value="ECO:0007669"/>
    <property type="project" value="TreeGrafter"/>
</dbReference>
<dbReference type="PANTHER" id="PTHR47782:SF8">
    <property type="entry name" value="ZN(II)2CYS6 TRANSCRIPTION FACTOR (EUROFUNG)"/>
    <property type="match status" value="1"/>
</dbReference>
<feature type="region of interest" description="Disordered" evidence="9">
    <location>
        <begin position="736"/>
        <end position="839"/>
    </location>
</feature>
<dbReference type="GO" id="GO:0000981">
    <property type="term" value="F:DNA-binding transcription factor activity, RNA polymerase II-specific"/>
    <property type="evidence" value="ECO:0007669"/>
    <property type="project" value="InterPro"/>
</dbReference>
<dbReference type="EMBL" id="ONZQ02000010">
    <property type="protein sequence ID" value="SPO04256.1"/>
    <property type="molecule type" value="Genomic_DNA"/>
</dbReference>
<keyword evidence="12" id="KW-1185">Reference proteome</keyword>
<feature type="compositionally biased region" description="Low complexity" evidence="9">
    <location>
        <begin position="744"/>
        <end position="760"/>
    </location>
</feature>
<reference evidence="11" key="1">
    <citation type="submission" date="2018-03" db="EMBL/GenBank/DDBJ databases">
        <authorList>
            <person name="Guldener U."/>
        </authorList>
    </citation>
    <scope>NUCLEOTIDE SEQUENCE</scope>
</reference>
<organism evidence="11 12">
    <name type="scientific">Cephalotrichum gorgonifer</name>
    <dbReference type="NCBI Taxonomy" id="2041049"/>
    <lineage>
        <taxon>Eukaryota</taxon>
        <taxon>Fungi</taxon>
        <taxon>Dikarya</taxon>
        <taxon>Ascomycota</taxon>
        <taxon>Pezizomycotina</taxon>
        <taxon>Sordariomycetes</taxon>
        <taxon>Hypocreomycetidae</taxon>
        <taxon>Microascales</taxon>
        <taxon>Microascaceae</taxon>
        <taxon>Cephalotrichum</taxon>
    </lineage>
</organism>
<evidence type="ECO:0000259" key="10">
    <source>
        <dbReference type="PROSITE" id="PS50048"/>
    </source>
</evidence>
<keyword evidence="5" id="KW-0238">DNA-binding</keyword>
<dbReference type="Pfam" id="PF04082">
    <property type="entry name" value="Fungal_trans"/>
    <property type="match status" value="1"/>
</dbReference>
<feature type="coiled-coil region" evidence="8">
    <location>
        <begin position="107"/>
        <end position="134"/>
    </location>
</feature>
<dbReference type="PROSITE" id="PS50048">
    <property type="entry name" value="ZN2_CY6_FUNGAL_2"/>
    <property type="match status" value="1"/>
</dbReference>
<keyword evidence="7" id="KW-0539">Nucleus</keyword>
<evidence type="ECO:0000256" key="6">
    <source>
        <dbReference type="ARBA" id="ARBA00023163"/>
    </source>
</evidence>
<keyword evidence="8" id="KW-0175">Coiled coil</keyword>
<feature type="region of interest" description="Disordered" evidence="9">
    <location>
        <begin position="21"/>
        <end position="55"/>
    </location>
</feature>
<dbReference type="Pfam" id="PF00172">
    <property type="entry name" value="Zn_clus"/>
    <property type="match status" value="1"/>
</dbReference>
<dbReference type="InterPro" id="IPR007219">
    <property type="entry name" value="XnlR_reg_dom"/>
</dbReference>
<dbReference type="InterPro" id="IPR052202">
    <property type="entry name" value="Yeast_MetPath_Reg"/>
</dbReference>
<comment type="subcellular location">
    <subcellularLocation>
        <location evidence="1">Nucleus</location>
    </subcellularLocation>
</comment>
<feature type="compositionally biased region" description="Pro residues" evidence="9">
    <location>
        <begin position="820"/>
        <end position="831"/>
    </location>
</feature>
<dbReference type="InterPro" id="IPR036864">
    <property type="entry name" value="Zn2-C6_fun-type_DNA-bd_sf"/>
</dbReference>
<dbReference type="InterPro" id="IPR001138">
    <property type="entry name" value="Zn2Cys6_DnaBD"/>
</dbReference>
<evidence type="ECO:0000256" key="2">
    <source>
        <dbReference type="ARBA" id="ARBA00022723"/>
    </source>
</evidence>
<dbReference type="GO" id="GO:0006351">
    <property type="term" value="P:DNA-templated transcription"/>
    <property type="evidence" value="ECO:0007669"/>
    <property type="project" value="InterPro"/>
</dbReference>
<dbReference type="CDD" id="cd00067">
    <property type="entry name" value="GAL4"/>
    <property type="match status" value="1"/>
</dbReference>
<dbReference type="AlphaFoldDB" id="A0AAE8N0T0"/>
<evidence type="ECO:0000256" key="7">
    <source>
        <dbReference type="ARBA" id="ARBA00023242"/>
    </source>
</evidence>
<name>A0AAE8N0T0_9PEZI</name>
<protein>
    <submittedName>
        <fullName evidence="11">Related to purine utilization positive regulator</fullName>
    </submittedName>
</protein>
<keyword evidence="4" id="KW-0805">Transcription regulation</keyword>
<accession>A0AAE8N0T0</accession>
<comment type="caution">
    <text evidence="11">The sequence shown here is derived from an EMBL/GenBank/DDBJ whole genome shotgun (WGS) entry which is preliminary data.</text>
</comment>
<evidence type="ECO:0000256" key="8">
    <source>
        <dbReference type="SAM" id="Coils"/>
    </source>
</evidence>
<evidence type="ECO:0000256" key="5">
    <source>
        <dbReference type="ARBA" id="ARBA00023125"/>
    </source>
</evidence>
<feature type="domain" description="Zn(2)-C6 fungal-type" evidence="10">
    <location>
        <begin position="63"/>
        <end position="93"/>
    </location>
</feature>
<dbReference type="Proteomes" id="UP001187682">
    <property type="component" value="Unassembled WGS sequence"/>
</dbReference>